<evidence type="ECO:0000256" key="1">
    <source>
        <dbReference type="SAM" id="Phobius"/>
    </source>
</evidence>
<feature type="transmembrane region" description="Helical" evidence="1">
    <location>
        <begin position="205"/>
        <end position="226"/>
    </location>
</feature>
<name>A0A1T4JHA7_TREPO</name>
<dbReference type="EMBL" id="FUWG01000002">
    <property type="protein sequence ID" value="SJZ29501.1"/>
    <property type="molecule type" value="Genomic_DNA"/>
</dbReference>
<keyword evidence="1" id="KW-0812">Transmembrane</keyword>
<gene>
    <name evidence="2" type="ORF">SAMN02745149_00002</name>
</gene>
<dbReference type="RefSeq" id="WP_078931934.1">
    <property type="nucleotide sequence ID" value="NZ_FUWG01000002.1"/>
</dbReference>
<keyword evidence="1" id="KW-0472">Membrane</keyword>
<accession>A0A1T4JHA7</accession>
<keyword evidence="1" id="KW-1133">Transmembrane helix</keyword>
<evidence type="ECO:0000313" key="2">
    <source>
        <dbReference type="EMBL" id="SJZ29501.1"/>
    </source>
</evidence>
<dbReference type="STRING" id="261392.SAMN02745149_00002"/>
<dbReference type="Proteomes" id="UP000190423">
    <property type="component" value="Unassembled WGS sequence"/>
</dbReference>
<evidence type="ECO:0000313" key="3">
    <source>
        <dbReference type="Proteomes" id="UP000190423"/>
    </source>
</evidence>
<proteinExistence type="predicted"/>
<dbReference type="AlphaFoldDB" id="A0A1T4JHA7"/>
<organism evidence="2 3">
    <name type="scientific">Treponema porcinum</name>
    <dbReference type="NCBI Taxonomy" id="261392"/>
    <lineage>
        <taxon>Bacteria</taxon>
        <taxon>Pseudomonadati</taxon>
        <taxon>Spirochaetota</taxon>
        <taxon>Spirochaetia</taxon>
        <taxon>Spirochaetales</taxon>
        <taxon>Treponemataceae</taxon>
        <taxon>Treponema</taxon>
    </lineage>
</organism>
<protein>
    <submittedName>
        <fullName evidence="2">Uncharacterized protein</fullName>
    </submittedName>
</protein>
<feature type="transmembrane region" description="Helical" evidence="1">
    <location>
        <begin position="232"/>
        <end position="252"/>
    </location>
</feature>
<feature type="transmembrane region" description="Helical" evidence="1">
    <location>
        <begin position="264"/>
        <end position="284"/>
    </location>
</feature>
<sequence length="292" mass="34893">MIFKLEQEKQIEAADTLYNFFKKINFSFYNKEQPFPLKDNELYYNFLMRFFNEKNEAVIEHAMYLTNFMYKRENFYFEILNRNDSIYSKFIQTYRSLAYSTPNTYASDDECVNIIKSAETDIEKINMSFESEEDKKDTYLKYYKWLIEECADRLKPASIQYIEARINELCLSYTVTDEVKKIAKKNLHKYNAEKRHTKAKKRRAWFSKFSTALLALLSIAGIALLYKTSHPFRGFLSLITLGILNLYAAIYSLDYEINSNSEKIVRVTLKLIILFILIIIFLFLNEHEFFWI</sequence>
<keyword evidence="3" id="KW-1185">Reference proteome</keyword>
<dbReference type="GeneID" id="78315327"/>
<reference evidence="2 3" key="1">
    <citation type="submission" date="2017-02" db="EMBL/GenBank/DDBJ databases">
        <authorList>
            <person name="Peterson S.W."/>
        </authorList>
    </citation>
    <scope>NUCLEOTIDE SEQUENCE [LARGE SCALE GENOMIC DNA]</scope>
    <source>
        <strain evidence="2 3">ATCC BAA-908</strain>
    </source>
</reference>